<evidence type="ECO:0000313" key="8">
    <source>
        <dbReference type="Proteomes" id="UP000792457"/>
    </source>
</evidence>
<evidence type="ECO:0000313" key="7">
    <source>
        <dbReference type="EMBL" id="KAG8226628.1"/>
    </source>
</evidence>
<keyword evidence="6" id="KW-1133">Transmembrane helix</keyword>
<comment type="cofactor">
    <cofactor evidence="1">
        <name>FAD</name>
        <dbReference type="ChEBI" id="CHEBI:57692"/>
    </cofactor>
</comment>
<organism evidence="7 8">
    <name type="scientific">Ladona fulva</name>
    <name type="common">Scarce chaser dragonfly</name>
    <name type="synonym">Libellula fulva</name>
    <dbReference type="NCBI Taxonomy" id="123851"/>
    <lineage>
        <taxon>Eukaryota</taxon>
        <taxon>Metazoa</taxon>
        <taxon>Ecdysozoa</taxon>
        <taxon>Arthropoda</taxon>
        <taxon>Hexapoda</taxon>
        <taxon>Insecta</taxon>
        <taxon>Pterygota</taxon>
        <taxon>Palaeoptera</taxon>
        <taxon>Odonata</taxon>
        <taxon>Epiprocta</taxon>
        <taxon>Anisoptera</taxon>
        <taxon>Libelluloidea</taxon>
        <taxon>Libellulidae</taxon>
        <taxon>Ladona</taxon>
    </lineage>
</organism>
<keyword evidence="8" id="KW-1185">Reference proteome</keyword>
<dbReference type="Gene3D" id="3.50.50.60">
    <property type="entry name" value="FAD/NAD(P)-binding domain"/>
    <property type="match status" value="1"/>
</dbReference>
<accession>A0A8K0K275</accession>
<keyword evidence="4" id="KW-0560">Oxidoreductase</keyword>
<dbReference type="GO" id="GO:0070189">
    <property type="term" value="P:kynurenine metabolic process"/>
    <property type="evidence" value="ECO:0007669"/>
    <property type="project" value="TreeGrafter"/>
</dbReference>
<feature type="region of interest" description="Disordered" evidence="5">
    <location>
        <begin position="97"/>
        <end position="146"/>
    </location>
</feature>
<dbReference type="AlphaFoldDB" id="A0A8K0K275"/>
<evidence type="ECO:0000256" key="5">
    <source>
        <dbReference type="SAM" id="MobiDB-lite"/>
    </source>
</evidence>
<dbReference type="PANTHER" id="PTHR46028">
    <property type="entry name" value="KYNURENINE 3-MONOOXYGENASE"/>
    <property type="match status" value="1"/>
</dbReference>
<keyword evidence="3" id="KW-0274">FAD</keyword>
<keyword evidence="2" id="KW-0285">Flavoprotein</keyword>
<evidence type="ECO:0000256" key="1">
    <source>
        <dbReference type="ARBA" id="ARBA00001974"/>
    </source>
</evidence>
<reference evidence="7" key="1">
    <citation type="submission" date="2013-04" db="EMBL/GenBank/DDBJ databases">
        <authorList>
            <person name="Qu J."/>
            <person name="Murali S.C."/>
            <person name="Bandaranaike D."/>
            <person name="Bellair M."/>
            <person name="Blankenburg K."/>
            <person name="Chao H."/>
            <person name="Dinh H."/>
            <person name="Doddapaneni H."/>
            <person name="Downs B."/>
            <person name="Dugan-Rocha S."/>
            <person name="Elkadiri S."/>
            <person name="Gnanaolivu R.D."/>
            <person name="Hernandez B."/>
            <person name="Javaid M."/>
            <person name="Jayaseelan J.C."/>
            <person name="Lee S."/>
            <person name="Li M."/>
            <person name="Ming W."/>
            <person name="Munidasa M."/>
            <person name="Muniz J."/>
            <person name="Nguyen L."/>
            <person name="Ongeri F."/>
            <person name="Osuji N."/>
            <person name="Pu L.-L."/>
            <person name="Puazo M."/>
            <person name="Qu C."/>
            <person name="Quiroz J."/>
            <person name="Raj R."/>
            <person name="Weissenberger G."/>
            <person name="Xin Y."/>
            <person name="Zou X."/>
            <person name="Han Y."/>
            <person name="Richards S."/>
            <person name="Worley K."/>
            <person name="Muzny D."/>
            <person name="Gibbs R."/>
        </authorList>
    </citation>
    <scope>NUCLEOTIDE SEQUENCE</scope>
    <source>
        <strain evidence="7">Sampled in the wild</strain>
    </source>
</reference>
<proteinExistence type="predicted"/>
<dbReference type="OrthoDB" id="10053569at2759"/>
<protein>
    <submittedName>
        <fullName evidence="7">Uncharacterized protein</fullName>
    </submittedName>
</protein>
<dbReference type="GO" id="GO:0005741">
    <property type="term" value="C:mitochondrial outer membrane"/>
    <property type="evidence" value="ECO:0007669"/>
    <property type="project" value="TreeGrafter"/>
</dbReference>
<name>A0A8K0K275_LADFU</name>
<evidence type="ECO:0000256" key="4">
    <source>
        <dbReference type="ARBA" id="ARBA00023002"/>
    </source>
</evidence>
<dbReference type="Proteomes" id="UP000792457">
    <property type="component" value="Unassembled WGS sequence"/>
</dbReference>
<gene>
    <name evidence="7" type="ORF">J437_LFUL005279</name>
</gene>
<evidence type="ECO:0000256" key="3">
    <source>
        <dbReference type="ARBA" id="ARBA00022827"/>
    </source>
</evidence>
<comment type="caution">
    <text evidence="7">The sequence shown here is derived from an EMBL/GenBank/DDBJ whole genome shotgun (WGS) entry which is preliminary data.</text>
</comment>
<keyword evidence="6" id="KW-0812">Transmembrane</keyword>
<feature type="transmembrane region" description="Helical" evidence="6">
    <location>
        <begin position="69"/>
        <end position="89"/>
    </location>
</feature>
<keyword evidence="6" id="KW-0472">Membrane</keyword>
<dbReference type="InterPro" id="IPR036188">
    <property type="entry name" value="FAD/NAD-bd_sf"/>
</dbReference>
<dbReference type="EMBL" id="KZ308291">
    <property type="protein sequence ID" value="KAG8226628.1"/>
    <property type="molecule type" value="Genomic_DNA"/>
</dbReference>
<feature type="transmembrane region" description="Helical" evidence="6">
    <location>
        <begin position="20"/>
        <end position="38"/>
    </location>
</feature>
<evidence type="ECO:0000256" key="2">
    <source>
        <dbReference type="ARBA" id="ARBA00022630"/>
    </source>
</evidence>
<sequence length="279" mass="30244">MPLLSHDNCRVALWDDGHLLLLFGGLSIGSGLGLFDLGPGTLRSVTLHPRSFTSFLVGGPFPSLRILSFLRLLCSAPLALTLFVSFSILRETLPRVAPDTPESESPIPGASLTVDSEESDKSPFPGELILPGVSCEPPRSSLSSREDVGLRQSVLRGHFSAPSKVGVRGPFAEPSKVFKFPVSILVPRVAREIRGPPMQSPACMDIRKTEHVKGRSINLAMSVRSRAALATVGLEDKIIRDHGIPMRGRMIHSTSGDKKFIPYGKSDQVRLSSLFMPKD</sequence>
<dbReference type="GO" id="GO:0004502">
    <property type="term" value="F:kynurenine 3-monooxygenase activity"/>
    <property type="evidence" value="ECO:0007669"/>
    <property type="project" value="TreeGrafter"/>
</dbReference>
<evidence type="ECO:0000256" key="6">
    <source>
        <dbReference type="SAM" id="Phobius"/>
    </source>
</evidence>
<dbReference type="PANTHER" id="PTHR46028:SF2">
    <property type="entry name" value="KYNURENINE 3-MONOOXYGENASE"/>
    <property type="match status" value="1"/>
</dbReference>
<reference evidence="7" key="2">
    <citation type="submission" date="2017-10" db="EMBL/GenBank/DDBJ databases">
        <title>Ladona fulva Genome sequencing and assembly.</title>
        <authorList>
            <person name="Murali S."/>
            <person name="Richards S."/>
            <person name="Bandaranaike D."/>
            <person name="Bellair M."/>
            <person name="Blankenburg K."/>
            <person name="Chao H."/>
            <person name="Dinh H."/>
            <person name="Doddapaneni H."/>
            <person name="Dugan-Rocha S."/>
            <person name="Elkadiri S."/>
            <person name="Gnanaolivu R."/>
            <person name="Hernandez B."/>
            <person name="Skinner E."/>
            <person name="Javaid M."/>
            <person name="Lee S."/>
            <person name="Li M."/>
            <person name="Ming W."/>
            <person name="Munidasa M."/>
            <person name="Muniz J."/>
            <person name="Nguyen L."/>
            <person name="Hughes D."/>
            <person name="Osuji N."/>
            <person name="Pu L.-L."/>
            <person name="Puazo M."/>
            <person name="Qu C."/>
            <person name="Quiroz J."/>
            <person name="Raj R."/>
            <person name="Weissenberger G."/>
            <person name="Xin Y."/>
            <person name="Zou X."/>
            <person name="Han Y."/>
            <person name="Worley K."/>
            <person name="Muzny D."/>
            <person name="Gibbs R."/>
        </authorList>
    </citation>
    <scope>NUCLEOTIDE SEQUENCE</scope>
    <source>
        <strain evidence="7">Sampled in the wild</strain>
    </source>
</reference>